<evidence type="ECO:0000256" key="11">
    <source>
        <dbReference type="SAM" id="MobiDB-lite"/>
    </source>
</evidence>
<keyword evidence="3 10" id="KW-0813">Transport</keyword>
<reference evidence="13 14" key="1">
    <citation type="submission" date="2018-09" db="EMBL/GenBank/DDBJ databases">
        <title>Phylogeny of the Shewanellaceae, and recommendation for two new genera, Pseudoshewanella and Parashewanella.</title>
        <authorList>
            <person name="Wang G."/>
        </authorList>
    </citation>
    <scope>NUCLEOTIDE SEQUENCE [LARGE SCALE GENOMIC DNA]</scope>
    <source>
        <strain evidence="13 14">C51</strain>
    </source>
</reference>
<evidence type="ECO:0000256" key="6">
    <source>
        <dbReference type="ARBA" id="ARBA00022692"/>
    </source>
</evidence>
<keyword evidence="10" id="KW-0735">Signal-anchor</keyword>
<dbReference type="GO" id="GO:0005886">
    <property type="term" value="C:plasma membrane"/>
    <property type="evidence" value="ECO:0007669"/>
    <property type="project" value="UniProtKB-SubCell"/>
</dbReference>
<evidence type="ECO:0000256" key="9">
    <source>
        <dbReference type="ARBA" id="ARBA00023136"/>
    </source>
</evidence>
<gene>
    <name evidence="13" type="ORF">D5018_07305</name>
</gene>
<keyword evidence="9 10" id="KW-0472">Membrane</keyword>
<keyword evidence="14" id="KW-1185">Reference proteome</keyword>
<dbReference type="AlphaFoldDB" id="A0A3L8PYH6"/>
<evidence type="ECO:0000313" key="13">
    <source>
        <dbReference type="EMBL" id="RLV60325.1"/>
    </source>
</evidence>
<dbReference type="NCBIfam" id="TIGR01352">
    <property type="entry name" value="tonB_Cterm"/>
    <property type="match status" value="1"/>
</dbReference>
<evidence type="ECO:0000256" key="3">
    <source>
        <dbReference type="ARBA" id="ARBA00022448"/>
    </source>
</evidence>
<sequence>MFRGIVSIIIGGAVTFGLFVFMAFLVGGGAGRHAEKTESPQIQISMERQDSQVQDKPRVKPKPPTPPEQPPKPEVPPPDTSSSIDTSLNFNPNGVSTSASRGGFKLGNMMTRDGDVTPIVRTALEYPPQAARDGKEGYVVLGFSINTVGGIEDIKVLEAKPKRIFNKAARRTLRKWKYKPQIVDGKPQKRTGMKIRLDFTLDKG</sequence>
<dbReference type="GO" id="GO:0030288">
    <property type="term" value="C:outer membrane-bounded periplasmic space"/>
    <property type="evidence" value="ECO:0007669"/>
    <property type="project" value="InterPro"/>
</dbReference>
<dbReference type="PROSITE" id="PS52015">
    <property type="entry name" value="TONB_CTD"/>
    <property type="match status" value="1"/>
</dbReference>
<keyword evidence="6 10" id="KW-0812">Transmembrane</keyword>
<evidence type="ECO:0000256" key="7">
    <source>
        <dbReference type="ARBA" id="ARBA00022927"/>
    </source>
</evidence>
<dbReference type="Proteomes" id="UP000281474">
    <property type="component" value="Unassembled WGS sequence"/>
</dbReference>
<proteinExistence type="inferred from homology"/>
<protein>
    <recommendedName>
        <fullName evidence="10">Protein TonB</fullName>
    </recommendedName>
</protein>
<evidence type="ECO:0000256" key="1">
    <source>
        <dbReference type="ARBA" id="ARBA00004383"/>
    </source>
</evidence>
<feature type="compositionally biased region" description="Polar residues" evidence="11">
    <location>
        <begin position="88"/>
        <end position="100"/>
    </location>
</feature>
<comment type="caution">
    <text evidence="13">The sequence shown here is derived from an EMBL/GenBank/DDBJ whole genome shotgun (WGS) entry which is preliminary data.</text>
</comment>
<dbReference type="GO" id="GO:0015891">
    <property type="term" value="P:siderophore transport"/>
    <property type="evidence" value="ECO:0007669"/>
    <property type="project" value="InterPro"/>
</dbReference>
<organism evidence="13 14">
    <name type="scientific">Parashewanella curva</name>
    <dbReference type="NCBI Taxonomy" id="2338552"/>
    <lineage>
        <taxon>Bacteria</taxon>
        <taxon>Pseudomonadati</taxon>
        <taxon>Pseudomonadota</taxon>
        <taxon>Gammaproteobacteria</taxon>
        <taxon>Alteromonadales</taxon>
        <taxon>Shewanellaceae</taxon>
        <taxon>Parashewanella</taxon>
    </lineage>
</organism>
<dbReference type="PANTHER" id="PTHR33446:SF14">
    <property type="entry name" value="PROTEIN TONB"/>
    <property type="match status" value="1"/>
</dbReference>
<comment type="subcellular location">
    <subcellularLocation>
        <location evidence="1 10">Cell inner membrane</location>
        <topology evidence="1 10">Single-pass membrane protein</topology>
        <orientation evidence="1 10">Periplasmic side</orientation>
    </subcellularLocation>
</comment>
<dbReference type="OrthoDB" id="1628901at2"/>
<dbReference type="InterPro" id="IPR037682">
    <property type="entry name" value="TonB_C"/>
</dbReference>
<dbReference type="Gene3D" id="3.30.1150.10">
    <property type="match status" value="1"/>
</dbReference>
<dbReference type="PANTHER" id="PTHR33446">
    <property type="entry name" value="PROTEIN TONB-RELATED"/>
    <property type="match status" value="1"/>
</dbReference>
<dbReference type="GO" id="GO:0055085">
    <property type="term" value="P:transmembrane transport"/>
    <property type="evidence" value="ECO:0007669"/>
    <property type="project" value="InterPro"/>
</dbReference>
<dbReference type="PRINTS" id="PR01374">
    <property type="entry name" value="TONBPROTEIN"/>
</dbReference>
<keyword evidence="5 10" id="KW-0997">Cell inner membrane</keyword>
<dbReference type="InterPro" id="IPR051045">
    <property type="entry name" value="TonB-dependent_transducer"/>
</dbReference>
<evidence type="ECO:0000313" key="14">
    <source>
        <dbReference type="Proteomes" id="UP000281474"/>
    </source>
</evidence>
<feature type="compositionally biased region" description="Pro residues" evidence="11">
    <location>
        <begin position="62"/>
        <end position="79"/>
    </location>
</feature>
<dbReference type="GO" id="GO:0015031">
    <property type="term" value="P:protein transport"/>
    <property type="evidence" value="ECO:0007669"/>
    <property type="project" value="UniProtKB-UniRule"/>
</dbReference>
<dbReference type="Pfam" id="PF03544">
    <property type="entry name" value="TonB_C"/>
    <property type="match status" value="1"/>
</dbReference>
<feature type="compositionally biased region" description="Basic and acidic residues" evidence="11">
    <location>
        <begin position="47"/>
        <end position="58"/>
    </location>
</feature>
<name>A0A3L8PYH6_9GAMM</name>
<evidence type="ECO:0000256" key="10">
    <source>
        <dbReference type="RuleBase" id="RU362123"/>
    </source>
</evidence>
<keyword evidence="7 10" id="KW-0653">Protein transport</keyword>
<comment type="similarity">
    <text evidence="2 10">Belongs to the TonB family.</text>
</comment>
<dbReference type="InterPro" id="IPR003538">
    <property type="entry name" value="TonB"/>
</dbReference>
<keyword evidence="8 10" id="KW-1133">Transmembrane helix</keyword>
<dbReference type="SUPFAM" id="SSF74653">
    <property type="entry name" value="TolA/TonB C-terminal domain"/>
    <property type="match status" value="1"/>
</dbReference>
<dbReference type="RefSeq" id="WP_121838357.1">
    <property type="nucleotide sequence ID" value="NZ_ML014766.1"/>
</dbReference>
<dbReference type="GO" id="GO:0031992">
    <property type="term" value="F:energy transducer activity"/>
    <property type="evidence" value="ECO:0007669"/>
    <property type="project" value="InterPro"/>
</dbReference>
<dbReference type="InterPro" id="IPR006260">
    <property type="entry name" value="TonB/TolA_C"/>
</dbReference>
<evidence type="ECO:0000259" key="12">
    <source>
        <dbReference type="PROSITE" id="PS52015"/>
    </source>
</evidence>
<feature type="domain" description="TonB C-terminal" evidence="12">
    <location>
        <begin position="111"/>
        <end position="204"/>
    </location>
</feature>
<evidence type="ECO:0000256" key="8">
    <source>
        <dbReference type="ARBA" id="ARBA00022989"/>
    </source>
</evidence>
<evidence type="ECO:0000256" key="5">
    <source>
        <dbReference type="ARBA" id="ARBA00022519"/>
    </source>
</evidence>
<dbReference type="FunFam" id="3.30.1150.10:FF:000006">
    <property type="entry name" value="Protein TonB"/>
    <property type="match status" value="1"/>
</dbReference>
<keyword evidence="4 10" id="KW-1003">Cell membrane</keyword>
<accession>A0A3L8PYH6</accession>
<feature type="transmembrane region" description="Helical" evidence="10">
    <location>
        <begin position="6"/>
        <end position="26"/>
    </location>
</feature>
<evidence type="ECO:0000256" key="4">
    <source>
        <dbReference type="ARBA" id="ARBA00022475"/>
    </source>
</evidence>
<evidence type="ECO:0000256" key="2">
    <source>
        <dbReference type="ARBA" id="ARBA00006555"/>
    </source>
</evidence>
<comment type="function">
    <text evidence="10">Interacts with outer membrane receptor proteins that carry out high-affinity binding and energy dependent uptake into the periplasmic space of specific substrates. It could act to transduce energy from the cytoplasmic membrane to specific energy-requiring processes in the outer membrane, resulting in the release into the periplasm of ligands bound by these outer membrane proteins.</text>
</comment>
<feature type="region of interest" description="Disordered" evidence="11">
    <location>
        <begin position="31"/>
        <end position="106"/>
    </location>
</feature>
<dbReference type="EMBL" id="QZEI01000017">
    <property type="protein sequence ID" value="RLV60325.1"/>
    <property type="molecule type" value="Genomic_DNA"/>
</dbReference>